<dbReference type="GO" id="GO:0016567">
    <property type="term" value="P:protein ubiquitination"/>
    <property type="evidence" value="ECO:0007669"/>
    <property type="project" value="TreeGrafter"/>
</dbReference>
<dbReference type="Gene3D" id="3.30.40.10">
    <property type="entry name" value="Zinc/RING finger domain, C3HC4 (zinc finger)"/>
    <property type="match status" value="1"/>
</dbReference>
<proteinExistence type="predicted"/>
<dbReference type="Pfam" id="PF13920">
    <property type="entry name" value="zf-C3HC4_3"/>
    <property type="match status" value="1"/>
</dbReference>
<dbReference type="GO" id="GO:0008270">
    <property type="term" value="F:zinc ion binding"/>
    <property type="evidence" value="ECO:0007669"/>
    <property type="project" value="UniProtKB-KW"/>
</dbReference>
<sequence>MKTSLIIVEIVNLMCAKNVLGRILHLYMNTRYTGQTHIMCMYNSVVAGDVIAIESVHNNPTDNKPWHCQTCEFDLCHDCMSTAIEAADQTGPSPGHLGRNRGFALLRTGLYTLRRQPQENPWVVRNRLTPTPNSESASPLPFVTEKGNTLASPEDTDDNSKCIICMEQPKNATVIHGDTGHCCCCYACAQVLKQRGDPCPICRAPIDHVIRQFNA</sequence>
<dbReference type="EMBL" id="CALNXJ010000025">
    <property type="protein sequence ID" value="CAH3130954.1"/>
    <property type="molecule type" value="Genomic_DNA"/>
</dbReference>
<evidence type="ECO:0000256" key="2">
    <source>
        <dbReference type="ARBA" id="ARBA00022771"/>
    </source>
</evidence>
<accession>A0AAU9WZB7</accession>
<evidence type="ECO:0000259" key="6">
    <source>
        <dbReference type="PROSITE" id="PS50089"/>
    </source>
</evidence>
<dbReference type="PANTHER" id="PTHR46858:SF5">
    <property type="entry name" value="E3 UBIQUITIN-PROTEIN LIGASE APD1-RELATED"/>
    <property type="match status" value="1"/>
</dbReference>
<dbReference type="SUPFAM" id="SSF57850">
    <property type="entry name" value="RING/U-box"/>
    <property type="match status" value="1"/>
</dbReference>
<dbReference type="PROSITE" id="PS50089">
    <property type="entry name" value="ZF_RING_2"/>
    <property type="match status" value="1"/>
</dbReference>
<gene>
    <name evidence="7" type="ORF">PMEA_00014422</name>
</gene>
<evidence type="ECO:0000313" key="8">
    <source>
        <dbReference type="Proteomes" id="UP001159428"/>
    </source>
</evidence>
<protein>
    <recommendedName>
        <fullName evidence="6">RING-type domain-containing protein</fullName>
    </recommendedName>
</protein>
<reference evidence="7 8" key="1">
    <citation type="submission" date="2022-05" db="EMBL/GenBank/DDBJ databases">
        <authorList>
            <consortium name="Genoscope - CEA"/>
            <person name="William W."/>
        </authorList>
    </citation>
    <scope>NUCLEOTIDE SEQUENCE [LARGE SCALE GENOMIC DNA]</scope>
</reference>
<dbReference type="PANTHER" id="PTHR46858">
    <property type="entry name" value="OS05G0521000 PROTEIN"/>
    <property type="match status" value="1"/>
</dbReference>
<dbReference type="GO" id="GO:0043066">
    <property type="term" value="P:negative regulation of apoptotic process"/>
    <property type="evidence" value="ECO:0007669"/>
    <property type="project" value="TreeGrafter"/>
</dbReference>
<feature type="region of interest" description="Disordered" evidence="5">
    <location>
        <begin position="125"/>
        <end position="152"/>
    </location>
</feature>
<name>A0AAU9WZB7_9CNID</name>
<dbReference type="InterPro" id="IPR001841">
    <property type="entry name" value="Znf_RING"/>
</dbReference>
<feature type="compositionally biased region" description="Polar residues" evidence="5">
    <location>
        <begin position="128"/>
        <end position="137"/>
    </location>
</feature>
<feature type="domain" description="RING-type" evidence="6">
    <location>
        <begin position="162"/>
        <end position="203"/>
    </location>
</feature>
<evidence type="ECO:0000256" key="1">
    <source>
        <dbReference type="ARBA" id="ARBA00022723"/>
    </source>
</evidence>
<keyword evidence="2 4" id="KW-0863">Zinc-finger</keyword>
<evidence type="ECO:0000256" key="4">
    <source>
        <dbReference type="PROSITE-ProRule" id="PRU00175"/>
    </source>
</evidence>
<keyword evidence="1" id="KW-0479">Metal-binding</keyword>
<dbReference type="AlphaFoldDB" id="A0AAU9WZB7"/>
<keyword evidence="8" id="KW-1185">Reference proteome</keyword>
<dbReference type="Proteomes" id="UP001159428">
    <property type="component" value="Unassembled WGS sequence"/>
</dbReference>
<evidence type="ECO:0000256" key="3">
    <source>
        <dbReference type="ARBA" id="ARBA00022833"/>
    </source>
</evidence>
<comment type="caution">
    <text evidence="7">The sequence shown here is derived from an EMBL/GenBank/DDBJ whole genome shotgun (WGS) entry which is preliminary data.</text>
</comment>
<dbReference type="InterPro" id="IPR013083">
    <property type="entry name" value="Znf_RING/FYVE/PHD"/>
</dbReference>
<dbReference type="GO" id="GO:0010468">
    <property type="term" value="P:regulation of gene expression"/>
    <property type="evidence" value="ECO:0007669"/>
    <property type="project" value="TreeGrafter"/>
</dbReference>
<organism evidence="7 8">
    <name type="scientific">Pocillopora meandrina</name>
    <dbReference type="NCBI Taxonomy" id="46732"/>
    <lineage>
        <taxon>Eukaryota</taxon>
        <taxon>Metazoa</taxon>
        <taxon>Cnidaria</taxon>
        <taxon>Anthozoa</taxon>
        <taxon>Hexacorallia</taxon>
        <taxon>Scleractinia</taxon>
        <taxon>Astrocoeniina</taxon>
        <taxon>Pocilloporidae</taxon>
        <taxon>Pocillopora</taxon>
    </lineage>
</organism>
<evidence type="ECO:0000256" key="5">
    <source>
        <dbReference type="SAM" id="MobiDB-lite"/>
    </source>
</evidence>
<dbReference type="CDD" id="cd16646">
    <property type="entry name" value="mRING-HC-C2H2C4_MDM2-like"/>
    <property type="match status" value="1"/>
</dbReference>
<keyword evidence="3" id="KW-0862">Zinc</keyword>
<evidence type="ECO:0000313" key="7">
    <source>
        <dbReference type="EMBL" id="CAH3130954.1"/>
    </source>
</evidence>
<dbReference type="GO" id="GO:0061630">
    <property type="term" value="F:ubiquitin protein ligase activity"/>
    <property type="evidence" value="ECO:0007669"/>
    <property type="project" value="TreeGrafter"/>
</dbReference>